<proteinExistence type="predicted"/>
<feature type="domain" description="Nucleotidyl transferase" evidence="3">
    <location>
        <begin position="13"/>
        <end position="133"/>
    </location>
</feature>
<dbReference type="AlphaFoldDB" id="B8IPU7"/>
<accession>B8IPU7</accession>
<sequence>MSDAPIVPAVSRAFVLAAGLGKRMRPITATVPKPLVEVAGRALVDHALDRIAEAGITEAVVNVHYLADLMEAHLARRQGPPRITISDERDSLLETGGGVRKALPLLGEGPFLILNSDSFWLEGPRPNLGRLVAAWDPEAMDMLLLVASAATSLGYDGLGDFQMEKDGRLRRRAEREVAPFVYAGVAIVAPAFFAGTPDGPFSLNLLFDRAAARGRLHGLRLDGQWLHVGTPEALQDAEERVRTSATQP</sequence>
<dbReference type="Proteomes" id="UP000008207">
    <property type="component" value="Chromosome"/>
</dbReference>
<evidence type="ECO:0000313" key="4">
    <source>
        <dbReference type="EMBL" id="ACL56597.1"/>
    </source>
</evidence>
<dbReference type="InterPro" id="IPR005835">
    <property type="entry name" value="NTP_transferase_dom"/>
</dbReference>
<dbReference type="CDD" id="cd06422">
    <property type="entry name" value="NTP_transferase_like_1"/>
    <property type="match status" value="1"/>
</dbReference>
<keyword evidence="1 4" id="KW-0808">Transferase</keyword>
<dbReference type="PANTHER" id="PTHR43584">
    <property type="entry name" value="NUCLEOTIDYL TRANSFERASE"/>
    <property type="match status" value="1"/>
</dbReference>
<organism evidence="4 5">
    <name type="scientific">Methylobacterium nodulans (strain LMG 21967 / CNCM I-2342 / ORS 2060)</name>
    <dbReference type="NCBI Taxonomy" id="460265"/>
    <lineage>
        <taxon>Bacteria</taxon>
        <taxon>Pseudomonadati</taxon>
        <taxon>Pseudomonadota</taxon>
        <taxon>Alphaproteobacteria</taxon>
        <taxon>Hyphomicrobiales</taxon>
        <taxon>Methylobacteriaceae</taxon>
        <taxon>Methylobacterium</taxon>
    </lineage>
</organism>
<keyword evidence="5" id="KW-1185">Reference proteome</keyword>
<dbReference type="STRING" id="460265.Mnod_1607"/>
<dbReference type="eggNOG" id="COG1208">
    <property type="taxonomic scope" value="Bacteria"/>
</dbReference>
<dbReference type="HOGENOM" id="CLU_029499_2_1_5"/>
<dbReference type="RefSeq" id="WP_015928292.1">
    <property type="nucleotide sequence ID" value="NC_011894.1"/>
</dbReference>
<dbReference type="GO" id="GO:0016779">
    <property type="term" value="F:nucleotidyltransferase activity"/>
    <property type="evidence" value="ECO:0007669"/>
    <property type="project" value="UniProtKB-KW"/>
</dbReference>
<evidence type="ECO:0000256" key="2">
    <source>
        <dbReference type="ARBA" id="ARBA00022695"/>
    </source>
</evidence>
<reference evidence="4 5" key="1">
    <citation type="submission" date="2009-01" db="EMBL/GenBank/DDBJ databases">
        <title>Complete sequence of chromosome of Methylobacterium nodulans ORS 2060.</title>
        <authorList>
            <consortium name="US DOE Joint Genome Institute"/>
            <person name="Lucas S."/>
            <person name="Copeland A."/>
            <person name="Lapidus A."/>
            <person name="Glavina del Rio T."/>
            <person name="Dalin E."/>
            <person name="Tice H."/>
            <person name="Bruce D."/>
            <person name="Goodwin L."/>
            <person name="Pitluck S."/>
            <person name="Sims D."/>
            <person name="Brettin T."/>
            <person name="Detter J.C."/>
            <person name="Han C."/>
            <person name="Larimer F."/>
            <person name="Land M."/>
            <person name="Hauser L."/>
            <person name="Kyrpides N."/>
            <person name="Ivanova N."/>
            <person name="Marx C.J."/>
            <person name="Richardson P."/>
        </authorList>
    </citation>
    <scope>NUCLEOTIDE SEQUENCE [LARGE SCALE GENOMIC DNA]</scope>
    <source>
        <strain evidence="5">LMG 21967 / CNCM I-2342 / ORS 2060</strain>
    </source>
</reference>
<dbReference type="SUPFAM" id="SSF53448">
    <property type="entry name" value="Nucleotide-diphospho-sugar transferases"/>
    <property type="match status" value="1"/>
</dbReference>
<name>B8IPU7_METNO</name>
<dbReference type="Gene3D" id="3.90.550.10">
    <property type="entry name" value="Spore Coat Polysaccharide Biosynthesis Protein SpsA, Chain A"/>
    <property type="match status" value="1"/>
</dbReference>
<dbReference type="OrthoDB" id="9788272at2"/>
<gene>
    <name evidence="4" type="ordered locus">Mnod_1607</name>
</gene>
<dbReference type="InterPro" id="IPR050065">
    <property type="entry name" value="GlmU-like"/>
</dbReference>
<keyword evidence="2" id="KW-0548">Nucleotidyltransferase</keyword>
<dbReference type="KEGG" id="mno:Mnod_1607"/>
<protein>
    <submittedName>
        <fullName evidence="4">Nucleotidyl transferase</fullName>
    </submittedName>
</protein>
<evidence type="ECO:0000259" key="3">
    <source>
        <dbReference type="Pfam" id="PF00483"/>
    </source>
</evidence>
<dbReference type="PANTHER" id="PTHR43584:SF8">
    <property type="entry name" value="N-ACETYLMURAMATE ALPHA-1-PHOSPHATE URIDYLYLTRANSFERASE"/>
    <property type="match status" value="1"/>
</dbReference>
<dbReference type="InterPro" id="IPR029044">
    <property type="entry name" value="Nucleotide-diphossugar_trans"/>
</dbReference>
<dbReference type="EMBL" id="CP001349">
    <property type="protein sequence ID" value="ACL56597.1"/>
    <property type="molecule type" value="Genomic_DNA"/>
</dbReference>
<evidence type="ECO:0000256" key="1">
    <source>
        <dbReference type="ARBA" id="ARBA00022679"/>
    </source>
</evidence>
<evidence type="ECO:0000313" key="5">
    <source>
        <dbReference type="Proteomes" id="UP000008207"/>
    </source>
</evidence>
<dbReference type="Pfam" id="PF00483">
    <property type="entry name" value="NTP_transferase"/>
    <property type="match status" value="1"/>
</dbReference>